<evidence type="ECO:0000259" key="3">
    <source>
        <dbReference type="Pfam" id="PF05424"/>
    </source>
</evidence>
<dbReference type="Gene3D" id="1.20.58.830">
    <property type="match status" value="1"/>
</dbReference>
<evidence type="ECO:0000259" key="4">
    <source>
        <dbReference type="Pfam" id="PF15447"/>
    </source>
</evidence>
<reference evidence="7 8" key="1">
    <citation type="submission" date="2013-02" db="EMBL/GenBank/DDBJ databases">
        <title>The Genome Annotation of Plasmodium falciparum FCH/4.</title>
        <authorList>
            <consortium name="The Broad Institute Genome Sequencing Platform"/>
            <consortium name="The Broad Institute Genome Sequencing Center for Infectious Disease"/>
            <person name="Neafsey D."/>
            <person name="Hoffman S."/>
            <person name="Volkman S."/>
            <person name="Rosenthal P."/>
            <person name="Walker B."/>
            <person name="Young S.K."/>
            <person name="Zeng Q."/>
            <person name="Gargeya S."/>
            <person name="Fitzgerald M."/>
            <person name="Haas B."/>
            <person name="Abouelleil A."/>
            <person name="Allen A.W."/>
            <person name="Alvarado L."/>
            <person name="Arachchi H.M."/>
            <person name="Berlin A.M."/>
            <person name="Chapman S.B."/>
            <person name="Gainer-Dewar J."/>
            <person name="Goldberg J."/>
            <person name="Griggs A."/>
            <person name="Gujja S."/>
            <person name="Hansen M."/>
            <person name="Howarth C."/>
            <person name="Imamovic A."/>
            <person name="Ireland A."/>
            <person name="Larimer J."/>
            <person name="McCowan C."/>
            <person name="Murphy C."/>
            <person name="Pearson M."/>
            <person name="Poon T.W."/>
            <person name="Priest M."/>
            <person name="Roberts A."/>
            <person name="Saif S."/>
            <person name="Shea T."/>
            <person name="Sisk P."/>
            <person name="Sykes S."/>
            <person name="Wortman J."/>
            <person name="Nusbaum C."/>
            <person name="Birren B."/>
        </authorList>
    </citation>
    <scope>NUCLEOTIDE SEQUENCE [LARGE SCALE GENOMIC DNA]</scope>
    <source>
        <strain evidence="7 8">FCH/4</strain>
    </source>
</reference>
<dbReference type="Pfam" id="PF22672">
    <property type="entry name" value="DBL_C"/>
    <property type="match status" value="1"/>
</dbReference>
<name>A0A024VEF2_PLAFA</name>
<dbReference type="Gene3D" id="1.20.58.1930">
    <property type="match status" value="1"/>
</dbReference>
<dbReference type="Gene3D" id="1.20.1310.20">
    <property type="entry name" value="Duffy-antigen binding domain"/>
    <property type="match status" value="1"/>
</dbReference>
<dbReference type="Pfam" id="PF03011">
    <property type="entry name" value="PFEMP"/>
    <property type="match status" value="1"/>
</dbReference>
<dbReference type="Pfam" id="PF05424">
    <property type="entry name" value="Duffy_binding"/>
    <property type="match status" value="1"/>
</dbReference>
<dbReference type="InterPro" id="IPR004258">
    <property type="entry name" value="DBL"/>
</dbReference>
<dbReference type="GO" id="GO:0046789">
    <property type="term" value="F:host cell surface receptor binding"/>
    <property type="evidence" value="ECO:0007669"/>
    <property type="project" value="InterPro"/>
</dbReference>
<evidence type="ECO:0000259" key="5">
    <source>
        <dbReference type="Pfam" id="PF21807"/>
    </source>
</evidence>
<dbReference type="GO" id="GO:0016020">
    <property type="term" value="C:membrane"/>
    <property type="evidence" value="ECO:0007669"/>
    <property type="project" value="InterPro"/>
</dbReference>
<evidence type="ECO:0000256" key="1">
    <source>
        <dbReference type="SAM" id="Coils"/>
    </source>
</evidence>
<feature type="domain" description="Duffy-antigen binding" evidence="3">
    <location>
        <begin position="113"/>
        <end position="305"/>
    </location>
</feature>
<dbReference type="Pfam" id="PF15447">
    <property type="entry name" value="NTS"/>
    <property type="match status" value="1"/>
</dbReference>
<dbReference type="InterPro" id="IPR049158">
    <property type="entry name" value="PfEMP1_CIDRalpha1_dom"/>
</dbReference>
<dbReference type="InterPro" id="IPR054595">
    <property type="entry name" value="DBL_C"/>
</dbReference>
<feature type="non-terminal residue" evidence="7">
    <location>
        <position position="701"/>
    </location>
</feature>
<dbReference type="FunFam" id="1.20.58.830:FF:000005">
    <property type="entry name" value="Erythrocyte membrane protein 1, PfEMP1"/>
    <property type="match status" value="1"/>
</dbReference>
<accession>A0A024VEF2</accession>
<dbReference type="Pfam" id="PF21807">
    <property type="entry name" value="PfEMP1_CIDRalpha1_dom"/>
    <property type="match status" value="1"/>
</dbReference>
<evidence type="ECO:0000313" key="8">
    <source>
        <dbReference type="Proteomes" id="UP000030656"/>
    </source>
</evidence>
<dbReference type="EMBL" id="KI928103">
    <property type="protein sequence ID" value="ETW27109.1"/>
    <property type="molecule type" value="Genomic_DNA"/>
</dbReference>
<feature type="domain" description="PfEMP1 CIDRalpha1" evidence="5">
    <location>
        <begin position="509"/>
        <end position="563"/>
    </location>
</feature>
<feature type="domain" description="Duffy-binding-like" evidence="6">
    <location>
        <begin position="309"/>
        <end position="469"/>
    </location>
</feature>
<feature type="domain" description="Plasmodium falciparum erythrocyte membrane protein-1 N-terminal segment" evidence="4">
    <location>
        <begin position="15"/>
        <end position="50"/>
    </location>
</feature>
<evidence type="ECO:0008006" key="9">
    <source>
        <dbReference type="Google" id="ProtNLM"/>
    </source>
</evidence>
<reference evidence="7 8" key="2">
    <citation type="submission" date="2013-02" db="EMBL/GenBank/DDBJ databases">
        <title>The Genome Sequence of Plasmodium falciparum FCH/4.</title>
        <authorList>
            <consortium name="The Broad Institute Genome Sequencing Platform"/>
            <consortium name="The Broad Institute Genome Sequencing Center for Infectious Disease"/>
            <person name="Neafsey D."/>
            <person name="Cheeseman I."/>
            <person name="Volkman S."/>
            <person name="Adams J."/>
            <person name="Walker B."/>
            <person name="Young S.K."/>
            <person name="Zeng Q."/>
            <person name="Gargeya S."/>
            <person name="Fitzgerald M."/>
            <person name="Haas B."/>
            <person name="Abouelleil A."/>
            <person name="Alvarado L."/>
            <person name="Arachchi H.M."/>
            <person name="Berlin A.M."/>
            <person name="Chapman S.B."/>
            <person name="Dewar J."/>
            <person name="Goldberg J."/>
            <person name="Griggs A."/>
            <person name="Gujja S."/>
            <person name="Hansen M."/>
            <person name="Howarth C."/>
            <person name="Imamovic A."/>
            <person name="Larimer J."/>
            <person name="McCowan C."/>
            <person name="Murphy C."/>
            <person name="Neiman D."/>
            <person name="Pearson M."/>
            <person name="Priest M."/>
            <person name="Roberts A."/>
            <person name="Saif S."/>
            <person name="Shea T."/>
            <person name="Sisk P."/>
            <person name="Sykes S."/>
            <person name="Wortman J."/>
            <person name="Nusbaum C."/>
            <person name="Birren B."/>
        </authorList>
    </citation>
    <scope>NUCLEOTIDE SEQUENCE [LARGE SCALE GENOMIC DNA]</scope>
    <source>
        <strain evidence="7 8">FCH/4</strain>
    </source>
</reference>
<evidence type="ECO:0000259" key="6">
    <source>
        <dbReference type="Pfam" id="PF22672"/>
    </source>
</evidence>
<proteinExistence type="predicted"/>
<sequence length="701" mass="81460">MVKQVKPDGNLEDATAKHIFDRIGKDVYETVKNDAEQYRSQLKGTLSKATFENVPNGQQTPNNPCELEYKYHTNATNGRSYPCRAGKEERFSEVHGGECDKKKIRDNEDDMVGACAPYRRLHLCVRNLENISALDKINNDTLLADVCLAALHEGAAISRNHDKYKLTNSSSQICTVLARSFADIGDIIRGKDLYRGGGRGRDQLEENLKKIFEKIHGNVTSGKNGLTLKKRYNGDGDNFFKLREDWWNNNRKMVWYAITCGAENDSTYFRNTCGSGEKGSATTGKCRCPSYKVPTYFDYVPQYLRWFEEWAEDFCRKRKKKIENAITNCRKPNGEDKYCDLNGFDCARTIRGKKKPVPDSNCNKCSVACNPFVEWLGNQKEEFEKQKKKYDEEIKKEEKTIQGTNGKINNIYINDFYKILHVYYPTVDKFLKKLNDEAICKSELKVGQERASPVDFTERDVGEIFSRTKYCRACPLCGVKGTEGKWEDIEDKECTLEEKKKYDSKNTTDIPKLTADKSQKNILQKYKKFCDNANGNNSDQIENWQCHYEDTDSSNICVLQNEKQDTKERKVTSYDVFFYGSIIEMLNDSIEWREKLNSCINNKTGKCKYQKCKEYCECYKRWIEKKKTELEKIKEHFRKQGDMQPNIDRDMTCKYILNVTFLDDIKDAYPYEQQLEKIRKLLEDKMDKDYNPARTQTSIDD</sequence>
<dbReference type="AlphaFoldDB" id="A0A024VEF2"/>
<organism evidence="7 8">
    <name type="scientific">Plasmodium falciparum FCH/4</name>
    <dbReference type="NCBI Taxonomy" id="1036724"/>
    <lineage>
        <taxon>Eukaryota</taxon>
        <taxon>Sar</taxon>
        <taxon>Alveolata</taxon>
        <taxon>Apicomplexa</taxon>
        <taxon>Aconoidasida</taxon>
        <taxon>Haemosporida</taxon>
        <taxon>Plasmodiidae</taxon>
        <taxon>Plasmodium</taxon>
        <taxon>Plasmodium (Laverania)</taxon>
    </lineage>
</organism>
<keyword evidence="1" id="KW-0175">Coiled coil</keyword>
<evidence type="ECO:0000259" key="2">
    <source>
        <dbReference type="Pfam" id="PF03011"/>
    </source>
</evidence>
<evidence type="ECO:0000313" key="7">
    <source>
        <dbReference type="EMBL" id="ETW27109.1"/>
    </source>
</evidence>
<dbReference type="InterPro" id="IPR029210">
    <property type="entry name" value="PfEMP1_NTS"/>
</dbReference>
<dbReference type="FunFam" id="1.20.1310.20:FF:000001">
    <property type="entry name" value="Erythrocyte membrane protein 1, PfEMP1"/>
    <property type="match status" value="1"/>
</dbReference>
<dbReference type="InterPro" id="IPR008602">
    <property type="entry name" value="Duffy-antigen-binding"/>
</dbReference>
<dbReference type="SUPFAM" id="SSF140924">
    <property type="entry name" value="Duffy binding domain-like"/>
    <property type="match status" value="2"/>
</dbReference>
<gene>
    <name evidence="7" type="ORF">PFFCH_05468</name>
</gene>
<protein>
    <recommendedName>
        <fullName evidence="9">Plasmodium falciparum erythrocyte membrane protein-1 N-terminal segment domain-containing protein</fullName>
    </recommendedName>
</protein>
<dbReference type="OrthoDB" id="379270at2759"/>
<feature type="domain" description="Duffy-binding-like" evidence="2">
    <location>
        <begin position="577"/>
        <end position="688"/>
    </location>
</feature>
<dbReference type="Proteomes" id="UP000030656">
    <property type="component" value="Unassembled WGS sequence"/>
</dbReference>
<feature type="coiled-coil region" evidence="1">
    <location>
        <begin position="373"/>
        <end position="407"/>
    </location>
</feature>
<dbReference type="InterPro" id="IPR042202">
    <property type="entry name" value="Duffy-ag-bd_sf"/>
</dbReference>